<name>A0A9W6Z5R9_AMBMO</name>
<dbReference type="OrthoDB" id="3477330at2759"/>
<dbReference type="Proteomes" id="UP001165063">
    <property type="component" value="Unassembled WGS sequence"/>
</dbReference>
<reference evidence="2" key="1">
    <citation type="submission" date="2023-04" db="EMBL/GenBank/DDBJ databases">
        <title>Ambrosiozyma monospora NBRC 1965.</title>
        <authorList>
            <person name="Ichikawa N."/>
            <person name="Sato H."/>
            <person name="Tonouchi N."/>
        </authorList>
    </citation>
    <scope>NUCLEOTIDE SEQUENCE</scope>
    <source>
        <strain evidence="2">NBRC 1965</strain>
    </source>
</reference>
<sequence>MKIFNPLMKRTGEEMDATIIIPVTLEIMVVVTLNIPKRLAERPNVTDKPPKSFTVNFNFAGYSSDEENEDQEDEDDDYSDDEMVSNCSTPQSGTNNQHSNIVDRLTGLTCYPSKVPYRKREQLYETGEKLIDIHGLISKPDQEQEQGIHVWSVEISYGIPHSLLELLHRTIKITDHRNWFIRNKVFPRNFPKICCDLEEDLIHWKLPWNLFSKVPDFDVDTRVGISGQPERDNGGINCIGANDADNNGQKFHSLIHEVIYHMTICFYNSILLYFFRLIKDIDPYLLQNYVITVLRHLERLHQISLEINPEFRITPPFWCIFICGSDALSINTQTRFENLLKSWVNDGDKWIGKQMMMEIWRGRNYGVNVTSNGDISDEFDDKDKAASWLDMIKGWEVSGFN</sequence>
<dbReference type="InterPro" id="IPR021858">
    <property type="entry name" value="Fun_TF"/>
</dbReference>
<feature type="region of interest" description="Disordered" evidence="1">
    <location>
        <begin position="56"/>
        <end position="99"/>
    </location>
</feature>
<evidence type="ECO:0000313" key="3">
    <source>
        <dbReference type="Proteomes" id="UP001165063"/>
    </source>
</evidence>
<dbReference type="Pfam" id="PF11951">
    <property type="entry name" value="Fungal_trans_2"/>
    <property type="match status" value="1"/>
</dbReference>
<dbReference type="AlphaFoldDB" id="A0A9W6Z5R9"/>
<protein>
    <submittedName>
        <fullName evidence="2">Unnamed protein product</fullName>
    </submittedName>
</protein>
<evidence type="ECO:0000313" key="2">
    <source>
        <dbReference type="EMBL" id="GMG49218.1"/>
    </source>
</evidence>
<gene>
    <name evidence="2" type="ORF">Amon01_000708600</name>
</gene>
<proteinExistence type="predicted"/>
<accession>A0A9W6Z5R9</accession>
<keyword evidence="3" id="KW-1185">Reference proteome</keyword>
<dbReference type="EMBL" id="BSXU01004961">
    <property type="protein sequence ID" value="GMG49218.1"/>
    <property type="molecule type" value="Genomic_DNA"/>
</dbReference>
<comment type="caution">
    <text evidence="2">The sequence shown here is derived from an EMBL/GenBank/DDBJ whole genome shotgun (WGS) entry which is preliminary data.</text>
</comment>
<feature type="compositionally biased region" description="Acidic residues" evidence="1">
    <location>
        <begin position="64"/>
        <end position="83"/>
    </location>
</feature>
<organism evidence="2 3">
    <name type="scientific">Ambrosiozyma monospora</name>
    <name type="common">Yeast</name>
    <name type="synonym">Endomycopsis monosporus</name>
    <dbReference type="NCBI Taxonomy" id="43982"/>
    <lineage>
        <taxon>Eukaryota</taxon>
        <taxon>Fungi</taxon>
        <taxon>Dikarya</taxon>
        <taxon>Ascomycota</taxon>
        <taxon>Saccharomycotina</taxon>
        <taxon>Pichiomycetes</taxon>
        <taxon>Pichiales</taxon>
        <taxon>Pichiaceae</taxon>
        <taxon>Ambrosiozyma</taxon>
    </lineage>
</organism>
<evidence type="ECO:0000256" key="1">
    <source>
        <dbReference type="SAM" id="MobiDB-lite"/>
    </source>
</evidence>
<feature type="compositionally biased region" description="Polar residues" evidence="1">
    <location>
        <begin position="85"/>
        <end position="99"/>
    </location>
</feature>